<dbReference type="Proteomes" id="UP000485367">
    <property type="component" value="Unassembled WGS sequence"/>
</dbReference>
<accession>A0A1V5SFR1</accession>
<keyword evidence="3 5" id="KW-0413">Isomerase</keyword>
<dbReference type="InterPro" id="IPR020103">
    <property type="entry name" value="PsdUridine_synth_cat_dom_sf"/>
</dbReference>
<organism evidence="7">
    <name type="scientific">candidate division WS2 bacterium ADurb.Bin280</name>
    <dbReference type="NCBI Taxonomy" id="1852829"/>
    <lineage>
        <taxon>Bacteria</taxon>
        <taxon>candidate division WS2</taxon>
    </lineage>
</organism>
<dbReference type="InterPro" id="IPR036986">
    <property type="entry name" value="S4_RNA-bd_sf"/>
</dbReference>
<evidence type="ECO:0000256" key="5">
    <source>
        <dbReference type="RuleBase" id="RU003887"/>
    </source>
</evidence>
<evidence type="ECO:0000259" key="6">
    <source>
        <dbReference type="SMART" id="SM00363"/>
    </source>
</evidence>
<dbReference type="Gene3D" id="3.10.290.10">
    <property type="entry name" value="RNA-binding S4 domain"/>
    <property type="match status" value="1"/>
</dbReference>
<dbReference type="InterPro" id="IPR020094">
    <property type="entry name" value="TruA/RsuA/RluB/E/F_N"/>
</dbReference>
<dbReference type="Gene3D" id="3.30.70.1560">
    <property type="entry name" value="Alpha-L RNA-binding motif"/>
    <property type="match status" value="1"/>
</dbReference>
<dbReference type="GO" id="GO:0003723">
    <property type="term" value="F:RNA binding"/>
    <property type="evidence" value="ECO:0007669"/>
    <property type="project" value="UniProtKB-KW"/>
</dbReference>
<dbReference type="SUPFAM" id="SSF55120">
    <property type="entry name" value="Pseudouridine synthase"/>
    <property type="match status" value="1"/>
</dbReference>
<dbReference type="CDD" id="cd02870">
    <property type="entry name" value="PseudoU_synth_RsuA_like"/>
    <property type="match status" value="1"/>
</dbReference>
<dbReference type="AlphaFoldDB" id="A0A1V5SFR1"/>
<dbReference type="EMBL" id="MWBO01000005">
    <property type="protein sequence ID" value="OQA53366.1"/>
    <property type="molecule type" value="Genomic_DNA"/>
</dbReference>
<dbReference type="InterPro" id="IPR042092">
    <property type="entry name" value="PsdUridine_s_RsuA/RluB/E/F_cat"/>
</dbReference>
<dbReference type="NCBIfam" id="TIGR00093">
    <property type="entry name" value="pseudouridine synthase"/>
    <property type="match status" value="1"/>
</dbReference>
<dbReference type="PROSITE" id="PS01149">
    <property type="entry name" value="PSI_RSU"/>
    <property type="match status" value="1"/>
</dbReference>
<keyword evidence="2 4" id="KW-0694">RNA-binding</keyword>
<feature type="domain" description="RNA-binding S4" evidence="6">
    <location>
        <begin position="1"/>
        <end position="59"/>
    </location>
</feature>
<dbReference type="CDD" id="cd00165">
    <property type="entry name" value="S4"/>
    <property type="match status" value="1"/>
</dbReference>
<proteinExistence type="inferred from homology"/>
<dbReference type="PANTHER" id="PTHR47683:SF4">
    <property type="entry name" value="PSEUDOURIDINE SYNTHASE"/>
    <property type="match status" value="1"/>
</dbReference>
<dbReference type="PROSITE" id="PS50889">
    <property type="entry name" value="S4"/>
    <property type="match status" value="1"/>
</dbReference>
<dbReference type="Pfam" id="PF01479">
    <property type="entry name" value="S4"/>
    <property type="match status" value="1"/>
</dbReference>
<dbReference type="Gene3D" id="3.30.70.580">
    <property type="entry name" value="Pseudouridine synthase I, catalytic domain, N-terminal subdomain"/>
    <property type="match status" value="1"/>
</dbReference>
<name>A0A1V5SFR1_9BACT</name>
<dbReference type="InterPro" id="IPR000748">
    <property type="entry name" value="PsdUridine_synth_RsuA/RluB/E/F"/>
</dbReference>
<reference evidence="7" key="1">
    <citation type="submission" date="2017-02" db="EMBL/GenBank/DDBJ databases">
        <title>Delving into the versatile metabolic prowess of the omnipresent phylum Bacteroidetes.</title>
        <authorList>
            <person name="Nobu M.K."/>
            <person name="Mei R."/>
            <person name="Narihiro T."/>
            <person name="Kuroda K."/>
            <person name="Liu W.-T."/>
        </authorList>
    </citation>
    <scope>NUCLEOTIDE SEQUENCE</scope>
    <source>
        <strain evidence="7">ADurb.Bin280</strain>
    </source>
</reference>
<dbReference type="InterPro" id="IPR006145">
    <property type="entry name" value="PsdUridine_synth_RsuA/RluA"/>
</dbReference>
<protein>
    <recommendedName>
        <fullName evidence="5">Pseudouridine synthase</fullName>
        <ecNumber evidence="5">5.4.99.-</ecNumber>
    </recommendedName>
</protein>
<evidence type="ECO:0000313" key="7">
    <source>
        <dbReference type="EMBL" id="OQA53366.1"/>
    </source>
</evidence>
<dbReference type="SMART" id="SM00363">
    <property type="entry name" value="S4"/>
    <property type="match status" value="1"/>
</dbReference>
<dbReference type="PANTHER" id="PTHR47683">
    <property type="entry name" value="PSEUDOURIDINE SYNTHASE FAMILY PROTEIN-RELATED"/>
    <property type="match status" value="1"/>
</dbReference>
<dbReference type="FunFam" id="3.10.290.10:FF:000003">
    <property type="entry name" value="Pseudouridine synthase"/>
    <property type="match status" value="1"/>
</dbReference>
<evidence type="ECO:0000256" key="1">
    <source>
        <dbReference type="ARBA" id="ARBA00008348"/>
    </source>
</evidence>
<dbReference type="InterPro" id="IPR002942">
    <property type="entry name" value="S4_RNA-bd"/>
</dbReference>
<evidence type="ECO:0000256" key="4">
    <source>
        <dbReference type="PROSITE-ProRule" id="PRU00182"/>
    </source>
</evidence>
<dbReference type="Pfam" id="PF00849">
    <property type="entry name" value="PseudoU_synth_2"/>
    <property type="match status" value="1"/>
</dbReference>
<evidence type="ECO:0000256" key="3">
    <source>
        <dbReference type="ARBA" id="ARBA00023235"/>
    </source>
</evidence>
<comment type="similarity">
    <text evidence="1 5">Belongs to the pseudouridine synthase RsuA family.</text>
</comment>
<dbReference type="GO" id="GO:0120159">
    <property type="term" value="F:rRNA pseudouridine synthase activity"/>
    <property type="evidence" value="ECO:0007669"/>
    <property type="project" value="UniProtKB-ARBA"/>
</dbReference>
<dbReference type="InterPro" id="IPR018496">
    <property type="entry name" value="PsdUridine_synth_RsuA/RluB_CS"/>
</dbReference>
<comment type="caution">
    <text evidence="7">The sequence shown here is derived from an EMBL/GenBank/DDBJ whole genome shotgun (WGS) entry which is preliminary data.</text>
</comment>
<gene>
    <name evidence="7" type="primary">rluB</name>
    <name evidence="7" type="ORF">BWY43_00037</name>
</gene>
<dbReference type="EC" id="5.4.99.-" evidence="5"/>
<dbReference type="InterPro" id="IPR050343">
    <property type="entry name" value="RsuA_PseudoU_synthase"/>
</dbReference>
<dbReference type="GO" id="GO:0000455">
    <property type="term" value="P:enzyme-directed rRNA pseudouridine synthesis"/>
    <property type="evidence" value="ECO:0007669"/>
    <property type="project" value="UniProtKB-ARBA"/>
</dbReference>
<sequence length="241" mass="27315">MRINKYLATCGLGSRRGVEQIVLSGKVSVNGKVTTDLSTKISDKDVVCVDQKPIRPDLFFKYFLVYKPVGYVCTNADDHARKKIIDLDERLQNLSIVGRLDKESEGLVIMTNDGDFCQEYQHPLGGHEKEYIVEGCVISKDESESECLERLLRFFKCGCLLDGYKTKKAKIKVMAKRGSRLIFNIILKEGRNRQIRRMFSKAGLEVVALKRIRIAEAKLNNMLPGDLVAVEKDFFTSVDKV</sequence>
<evidence type="ECO:0000256" key="2">
    <source>
        <dbReference type="ARBA" id="ARBA00022884"/>
    </source>
</evidence>
<dbReference type="SUPFAM" id="SSF55174">
    <property type="entry name" value="Alpha-L RNA-binding motif"/>
    <property type="match status" value="1"/>
</dbReference>